<evidence type="ECO:0000259" key="1">
    <source>
        <dbReference type="Pfam" id="PF14690"/>
    </source>
</evidence>
<dbReference type="EMBL" id="JAYWLU010000036">
    <property type="protein sequence ID" value="MEX3596139.1"/>
    <property type="molecule type" value="Genomic_DNA"/>
</dbReference>
<protein>
    <submittedName>
        <fullName evidence="2">Transposase family protein</fullName>
    </submittedName>
</protein>
<comment type="caution">
    <text evidence="2">The sequence shown here is derived from an EMBL/GenBank/DDBJ whole genome shotgun (WGS) entry which is preliminary data.</text>
</comment>
<dbReference type="InterPro" id="IPR029261">
    <property type="entry name" value="Transposase_Znf"/>
</dbReference>
<proteinExistence type="predicted"/>
<keyword evidence="3" id="KW-1185">Reference proteome</keyword>
<reference evidence="2 3" key="1">
    <citation type="journal article" date="2024" name="Fungal Genet. Biol.">
        <title>The porcine skin microbiome exhibits broad fungal antagonism.</title>
        <authorList>
            <person name="De La Cruz K.F."/>
            <person name="Townsend E.C."/>
            <person name="Alex Cheong J.Z."/>
            <person name="Salamzade R."/>
            <person name="Liu A."/>
            <person name="Sandstrom S."/>
            <person name="Davila E."/>
            <person name="Huang L."/>
            <person name="Xu K.H."/>
            <person name="Wu S.Y."/>
            <person name="Meudt J.J."/>
            <person name="Shanmuganayagam D."/>
            <person name="Gibson A.L.F."/>
            <person name="Kalan L.R."/>
        </authorList>
    </citation>
    <scope>NUCLEOTIDE SEQUENCE [LARGE SCALE GENOMIC DNA]</scope>
    <source>
        <strain evidence="2 3">LK2625</strain>
    </source>
</reference>
<organism evidence="2 3">
    <name type="scientific">Kocuria carniphila</name>
    <dbReference type="NCBI Taxonomy" id="262208"/>
    <lineage>
        <taxon>Bacteria</taxon>
        <taxon>Bacillati</taxon>
        <taxon>Actinomycetota</taxon>
        <taxon>Actinomycetes</taxon>
        <taxon>Micrococcales</taxon>
        <taxon>Micrococcaceae</taxon>
        <taxon>Kocuria</taxon>
    </lineage>
</organism>
<evidence type="ECO:0000313" key="3">
    <source>
        <dbReference type="Proteomes" id="UP001558481"/>
    </source>
</evidence>
<sequence>MSYAICAPACALFDLSDVHVLAVDRGPRSFTVTVETVPALVGCPSCGVLATGHGRRQVLLHDLPCAGVPVRVLWRKRIHRCREDACEISTFSEVHDLAAPRGKLTTRAIA</sequence>
<evidence type="ECO:0000313" key="2">
    <source>
        <dbReference type="EMBL" id="MEX3596139.1"/>
    </source>
</evidence>
<gene>
    <name evidence="2" type="ORF">VVR66_15620</name>
</gene>
<accession>A0ABV3V5U9</accession>
<feature type="domain" description="Transposase IS204/IS1001/IS1096/IS1165 zinc-finger" evidence="1">
    <location>
        <begin position="42"/>
        <end position="86"/>
    </location>
</feature>
<dbReference type="Proteomes" id="UP001558481">
    <property type="component" value="Unassembled WGS sequence"/>
</dbReference>
<dbReference type="Pfam" id="PF14690">
    <property type="entry name" value="Zn_ribbon_ISL3"/>
    <property type="match status" value="1"/>
</dbReference>
<dbReference type="RefSeq" id="WP_368630171.1">
    <property type="nucleotide sequence ID" value="NZ_JAYWLU010000036.1"/>
</dbReference>
<name>A0ABV3V5U9_9MICC</name>